<accession>A0A972SNW9</accession>
<name>A0A972SNW9_9BURK</name>
<dbReference type="Proteomes" id="UP000655523">
    <property type="component" value="Unassembled WGS sequence"/>
</dbReference>
<keyword evidence="2" id="KW-1185">Reference proteome</keyword>
<evidence type="ECO:0000313" key="1">
    <source>
        <dbReference type="EMBL" id="NPT58110.1"/>
    </source>
</evidence>
<gene>
    <name evidence="1" type="ORF">GNZ13_26970</name>
</gene>
<comment type="caution">
    <text evidence="1">The sequence shown here is derived from an EMBL/GenBank/DDBJ whole genome shotgun (WGS) entry which is preliminary data.</text>
</comment>
<protein>
    <submittedName>
        <fullName evidence="1">Uncharacterized protein</fullName>
    </submittedName>
</protein>
<sequence>MNKEEQFIEMSDAEKEVARLTLGAALDLVAKGDMRGYARLLAEAAELCKRSIAERH</sequence>
<proteinExistence type="predicted"/>
<reference evidence="1 2" key="1">
    <citation type="submission" date="2019-11" db="EMBL/GenBank/DDBJ databases">
        <title>Metabolism of dissolved organic matter in forest soils.</title>
        <authorList>
            <person name="Cyle K.T."/>
            <person name="Wilhelm R.C."/>
            <person name="Martinez C.E."/>
        </authorList>
    </citation>
    <scope>NUCLEOTIDE SEQUENCE [LARGE SCALE GENOMIC DNA]</scope>
    <source>
        <strain evidence="1 2">5N</strain>
    </source>
</reference>
<dbReference type="AlphaFoldDB" id="A0A972SNW9"/>
<dbReference type="RefSeq" id="WP_172170294.1">
    <property type="nucleotide sequence ID" value="NZ_WOEZ01000148.1"/>
</dbReference>
<dbReference type="EMBL" id="WOEZ01000148">
    <property type="protein sequence ID" value="NPT58110.1"/>
    <property type="molecule type" value="Genomic_DNA"/>
</dbReference>
<organism evidence="1 2">
    <name type="scientific">Paraburkholderia elongata</name>
    <dbReference type="NCBI Taxonomy" id="2675747"/>
    <lineage>
        <taxon>Bacteria</taxon>
        <taxon>Pseudomonadati</taxon>
        <taxon>Pseudomonadota</taxon>
        <taxon>Betaproteobacteria</taxon>
        <taxon>Burkholderiales</taxon>
        <taxon>Burkholderiaceae</taxon>
        <taxon>Paraburkholderia</taxon>
    </lineage>
</organism>
<evidence type="ECO:0000313" key="2">
    <source>
        <dbReference type="Proteomes" id="UP000655523"/>
    </source>
</evidence>